<feature type="domain" description="FAD-binding PCMH-type" evidence="4">
    <location>
        <begin position="120"/>
        <end position="306"/>
    </location>
</feature>
<gene>
    <name evidence="5" type="ORF">VPNG_06672</name>
</gene>
<dbReference type="Pfam" id="PF08031">
    <property type="entry name" value="BBE"/>
    <property type="match status" value="1"/>
</dbReference>
<dbReference type="AlphaFoldDB" id="A0A423WUT3"/>
<keyword evidence="6" id="KW-1185">Reference proteome</keyword>
<feature type="chain" id="PRO_5019514071" description="FAD-binding PCMH-type domain-containing protein" evidence="3">
    <location>
        <begin position="23"/>
        <end position="601"/>
    </location>
</feature>
<dbReference type="InParanoid" id="A0A423WUT3"/>
<name>A0A423WUT3_9PEZI</name>
<evidence type="ECO:0000259" key="4">
    <source>
        <dbReference type="PROSITE" id="PS51387"/>
    </source>
</evidence>
<dbReference type="OrthoDB" id="9983560at2759"/>
<dbReference type="STRING" id="1230097.A0A423WUT3"/>
<evidence type="ECO:0000256" key="2">
    <source>
        <dbReference type="ARBA" id="ARBA00023002"/>
    </source>
</evidence>
<dbReference type="PROSITE" id="PS51387">
    <property type="entry name" value="FAD_PCMH"/>
    <property type="match status" value="1"/>
</dbReference>
<comment type="similarity">
    <text evidence="1">Belongs to the oxygen-dependent FAD-linked oxidoreductase family.</text>
</comment>
<dbReference type="InterPro" id="IPR036318">
    <property type="entry name" value="FAD-bd_PCMH-like_sf"/>
</dbReference>
<dbReference type="Proteomes" id="UP000285146">
    <property type="component" value="Unassembled WGS sequence"/>
</dbReference>
<dbReference type="PANTHER" id="PTHR13878:SF91">
    <property type="entry name" value="FAD BINDING DOMAIN PROTEIN (AFU_ORTHOLOGUE AFUA_6G12070)-RELATED"/>
    <property type="match status" value="1"/>
</dbReference>
<dbReference type="GO" id="GO:0016491">
    <property type="term" value="F:oxidoreductase activity"/>
    <property type="evidence" value="ECO:0007669"/>
    <property type="project" value="UniProtKB-KW"/>
</dbReference>
<organism evidence="5 6">
    <name type="scientific">Cytospora leucostoma</name>
    <dbReference type="NCBI Taxonomy" id="1230097"/>
    <lineage>
        <taxon>Eukaryota</taxon>
        <taxon>Fungi</taxon>
        <taxon>Dikarya</taxon>
        <taxon>Ascomycota</taxon>
        <taxon>Pezizomycotina</taxon>
        <taxon>Sordariomycetes</taxon>
        <taxon>Sordariomycetidae</taxon>
        <taxon>Diaporthales</taxon>
        <taxon>Cytosporaceae</taxon>
        <taxon>Cytospora</taxon>
    </lineage>
</organism>
<dbReference type="InterPro" id="IPR050432">
    <property type="entry name" value="FAD-linked_Oxidoreductases_BP"/>
</dbReference>
<comment type="caution">
    <text evidence="5">The sequence shown here is derived from an EMBL/GenBank/DDBJ whole genome shotgun (WGS) entry which is preliminary data.</text>
</comment>
<protein>
    <recommendedName>
        <fullName evidence="4">FAD-binding PCMH-type domain-containing protein</fullName>
    </recommendedName>
</protein>
<dbReference type="InterPro" id="IPR016169">
    <property type="entry name" value="FAD-bd_PCMH_sub2"/>
</dbReference>
<evidence type="ECO:0000313" key="5">
    <source>
        <dbReference type="EMBL" id="ROW07057.1"/>
    </source>
</evidence>
<dbReference type="InterPro" id="IPR006094">
    <property type="entry name" value="Oxid_FAD_bind_N"/>
</dbReference>
<proteinExistence type="inferred from homology"/>
<dbReference type="GO" id="GO:0071949">
    <property type="term" value="F:FAD binding"/>
    <property type="evidence" value="ECO:0007669"/>
    <property type="project" value="InterPro"/>
</dbReference>
<evidence type="ECO:0000256" key="1">
    <source>
        <dbReference type="ARBA" id="ARBA00005466"/>
    </source>
</evidence>
<dbReference type="InterPro" id="IPR012951">
    <property type="entry name" value="BBE"/>
</dbReference>
<reference evidence="5 6" key="1">
    <citation type="submission" date="2015-09" db="EMBL/GenBank/DDBJ databases">
        <title>Host preference determinants of Valsa canker pathogens revealed by comparative genomics.</title>
        <authorList>
            <person name="Yin Z."/>
            <person name="Huang L."/>
        </authorList>
    </citation>
    <scope>NUCLEOTIDE SEQUENCE [LARGE SCALE GENOMIC DNA]</scope>
    <source>
        <strain evidence="5 6">SXYLt</strain>
    </source>
</reference>
<feature type="signal peptide" evidence="3">
    <location>
        <begin position="1"/>
        <end position="22"/>
    </location>
</feature>
<dbReference type="InterPro" id="IPR016166">
    <property type="entry name" value="FAD-bd_PCMH"/>
</dbReference>
<dbReference type="PANTHER" id="PTHR13878">
    <property type="entry name" value="GULONOLACTONE OXIDASE"/>
    <property type="match status" value="1"/>
</dbReference>
<accession>A0A423WUT3</accession>
<evidence type="ECO:0000313" key="6">
    <source>
        <dbReference type="Proteomes" id="UP000285146"/>
    </source>
</evidence>
<keyword evidence="3" id="KW-0732">Signal</keyword>
<dbReference type="Gene3D" id="3.30.465.10">
    <property type="match status" value="1"/>
</dbReference>
<dbReference type="Pfam" id="PF01565">
    <property type="entry name" value="FAD_binding_4"/>
    <property type="match status" value="1"/>
</dbReference>
<sequence>MSILEHLVQAVMVMIIITRTSAVGSNIWSEFNTSVDGRIHENLPMALSCFNMYNGIPNAIDETLCSRIRKNYTSALLRAEIAGVTMNSQNDICLSYPEEQCLLDNTVSPAPLPSPDSSCNQGNIGTYVFTVRTASDITAAFLFARQHGVPLSIKNSGHDYMTRNSQKGSLVLWVHHLRNMTYHSDFTPRACSTTEHNYGKALTIGTGVSSDDATRFATAHNTTLLVGSSPTVAVSGGWVLGAGHSVLSPVYGLGVDRVVQFTIVTPDGVLRTANACQNTDLFWALRGGGGGTFGVVLDATHRVEPAMPIAVADMTLPANVTAEVALEWVALQAEMGLAWGRQGWGGHGAGRYLTHVNPMPGVANLSDPSAARESMQVAADFVLAHGGTSVVEVLSSWHEVWEKYIKPAARPIGAMRNFGSRLWPRKNFETREGRALVIGYARNISRLGYDPRDTYFPADHPFLVDGSSAGYDTNTSAHPAWYTSLWNYGGGVSVAWNSSYDDRLMAFVNSTYMSRMAEEIIGLGGGAYFHESDIFTRDWRSSFWGLSYERLLGIKKKYDPDMLLNCWKCVGFEDVEYGRTAFPCQDRLQIDIDSITDSDKA</sequence>
<dbReference type="SUPFAM" id="SSF56176">
    <property type="entry name" value="FAD-binding/transporter-associated domain-like"/>
    <property type="match status" value="1"/>
</dbReference>
<dbReference type="EMBL" id="LKEB01000040">
    <property type="protein sequence ID" value="ROW07057.1"/>
    <property type="molecule type" value="Genomic_DNA"/>
</dbReference>
<evidence type="ECO:0000256" key="3">
    <source>
        <dbReference type="SAM" id="SignalP"/>
    </source>
</evidence>
<keyword evidence="2" id="KW-0560">Oxidoreductase</keyword>